<evidence type="ECO:0000313" key="2">
    <source>
        <dbReference type="Proteomes" id="UP001197974"/>
    </source>
</evidence>
<dbReference type="Pfam" id="PF10955">
    <property type="entry name" value="Fin"/>
    <property type="match status" value="1"/>
</dbReference>
<evidence type="ECO:0000313" key="1">
    <source>
        <dbReference type="EMBL" id="WLR41928.1"/>
    </source>
</evidence>
<name>A0ABY9JUE5_9BACI</name>
<gene>
    <name evidence="1" type="ORF">LC087_14045</name>
</gene>
<dbReference type="EMBL" id="CP129013">
    <property type="protein sequence ID" value="WLR41928.1"/>
    <property type="molecule type" value="Genomic_DNA"/>
</dbReference>
<accession>A0ABY9JUE5</accession>
<reference evidence="1 2" key="1">
    <citation type="submission" date="2023-06" db="EMBL/GenBank/DDBJ databases">
        <title>Five Gram-positive bacteria isolated from mangrove sediments in Shenzhen, Guangdong, China.</title>
        <authorList>
            <person name="Yu S."/>
            <person name="Zheng W."/>
            <person name="Huang Y."/>
        </authorList>
    </citation>
    <scope>NUCLEOTIDE SEQUENCE [LARGE SCALE GENOMIC DNA]</scope>
    <source>
        <strain evidence="1 2">SaN35-3</strain>
    </source>
</reference>
<protein>
    <submittedName>
        <fullName evidence="1">Anti-sigma-F factor Fin family protein</fullName>
    </submittedName>
</protein>
<proteinExistence type="predicted"/>
<sequence length="76" mass="8911">MSIQYVCRHCGMEMAKINESVLDSWRLGFDILSTEEREEMVNYEDNGNIFVKAICEDCQEALDRNPSYHELDSFIQ</sequence>
<keyword evidence="2" id="KW-1185">Reference proteome</keyword>
<organism evidence="1 2">
    <name type="scientific">Bacillus carboniphilus</name>
    <dbReference type="NCBI Taxonomy" id="86663"/>
    <lineage>
        <taxon>Bacteria</taxon>
        <taxon>Bacillati</taxon>
        <taxon>Bacillota</taxon>
        <taxon>Bacilli</taxon>
        <taxon>Bacillales</taxon>
        <taxon>Bacillaceae</taxon>
        <taxon>Bacillus</taxon>
    </lineage>
</organism>
<dbReference type="RefSeq" id="WP_226541948.1">
    <property type="nucleotide sequence ID" value="NZ_CP129013.1"/>
</dbReference>
<dbReference type="InterPro" id="IPR020115">
    <property type="entry name" value="Fin"/>
</dbReference>
<dbReference type="Proteomes" id="UP001197974">
    <property type="component" value="Chromosome"/>
</dbReference>